<dbReference type="WBParaSite" id="Hba_01859">
    <property type="protein sequence ID" value="Hba_01859"/>
    <property type="gene ID" value="Hba_01859"/>
</dbReference>
<protein>
    <submittedName>
        <fullName evidence="3">Uncharacterized protein</fullName>
    </submittedName>
</protein>
<evidence type="ECO:0000313" key="3">
    <source>
        <dbReference type="WBParaSite" id="Hba_01859"/>
    </source>
</evidence>
<evidence type="ECO:0000256" key="1">
    <source>
        <dbReference type="SAM" id="Phobius"/>
    </source>
</evidence>
<sequence>MEMENRKKEKRKHVIIILLIKIFFNPISRIF</sequence>
<keyword evidence="1" id="KW-0812">Transmembrane</keyword>
<name>A0A1I7WAY6_HETBA</name>
<accession>A0A1I7WAY6</accession>
<keyword evidence="1" id="KW-0472">Membrane</keyword>
<organism evidence="2 3">
    <name type="scientific">Heterorhabditis bacteriophora</name>
    <name type="common">Entomopathogenic nematode worm</name>
    <dbReference type="NCBI Taxonomy" id="37862"/>
    <lineage>
        <taxon>Eukaryota</taxon>
        <taxon>Metazoa</taxon>
        <taxon>Ecdysozoa</taxon>
        <taxon>Nematoda</taxon>
        <taxon>Chromadorea</taxon>
        <taxon>Rhabditida</taxon>
        <taxon>Rhabditina</taxon>
        <taxon>Rhabditomorpha</taxon>
        <taxon>Strongyloidea</taxon>
        <taxon>Heterorhabditidae</taxon>
        <taxon>Heterorhabditis</taxon>
    </lineage>
</organism>
<feature type="transmembrane region" description="Helical" evidence="1">
    <location>
        <begin position="12"/>
        <end position="30"/>
    </location>
</feature>
<evidence type="ECO:0000313" key="2">
    <source>
        <dbReference type="Proteomes" id="UP000095283"/>
    </source>
</evidence>
<reference evidence="3" key="1">
    <citation type="submission" date="2016-11" db="UniProtKB">
        <authorList>
            <consortium name="WormBaseParasite"/>
        </authorList>
    </citation>
    <scope>IDENTIFICATION</scope>
</reference>
<dbReference type="AlphaFoldDB" id="A0A1I7WAY6"/>
<proteinExistence type="predicted"/>
<keyword evidence="1" id="KW-1133">Transmembrane helix</keyword>
<keyword evidence="2" id="KW-1185">Reference proteome</keyword>
<dbReference type="Proteomes" id="UP000095283">
    <property type="component" value="Unplaced"/>
</dbReference>